<evidence type="ECO:0000256" key="3">
    <source>
        <dbReference type="ARBA" id="ARBA00022989"/>
    </source>
</evidence>
<evidence type="ECO:0000313" key="7">
    <source>
        <dbReference type="EMBL" id="CAI9718623.1"/>
    </source>
</evidence>
<dbReference type="PANTHER" id="PTHR23051">
    <property type="entry name" value="SOLUTE CARRIER FAMILY 35, MEMBER F5"/>
    <property type="match status" value="1"/>
</dbReference>
<feature type="transmembrane region" description="Helical" evidence="5">
    <location>
        <begin position="292"/>
        <end position="311"/>
    </location>
</feature>
<evidence type="ECO:0000313" key="8">
    <source>
        <dbReference type="Proteomes" id="UP001162480"/>
    </source>
</evidence>
<feature type="transmembrane region" description="Helical" evidence="5">
    <location>
        <begin position="323"/>
        <end position="339"/>
    </location>
</feature>
<organism evidence="7 8">
    <name type="scientific">Octopus vulgaris</name>
    <name type="common">Common octopus</name>
    <dbReference type="NCBI Taxonomy" id="6645"/>
    <lineage>
        <taxon>Eukaryota</taxon>
        <taxon>Metazoa</taxon>
        <taxon>Spiralia</taxon>
        <taxon>Lophotrochozoa</taxon>
        <taxon>Mollusca</taxon>
        <taxon>Cephalopoda</taxon>
        <taxon>Coleoidea</taxon>
        <taxon>Octopodiformes</taxon>
        <taxon>Octopoda</taxon>
        <taxon>Incirrata</taxon>
        <taxon>Octopodidae</taxon>
        <taxon>Octopus</taxon>
    </lineage>
</organism>
<feature type="transmembrane region" description="Helical" evidence="5">
    <location>
        <begin position="472"/>
        <end position="495"/>
    </location>
</feature>
<dbReference type="InterPro" id="IPR000620">
    <property type="entry name" value="EamA_dom"/>
</dbReference>
<feature type="transmembrane region" description="Helical" evidence="5">
    <location>
        <begin position="133"/>
        <end position="151"/>
    </location>
</feature>
<reference evidence="7" key="1">
    <citation type="submission" date="2023-08" db="EMBL/GenBank/DDBJ databases">
        <authorList>
            <person name="Alioto T."/>
            <person name="Alioto T."/>
            <person name="Gomez Garrido J."/>
        </authorList>
    </citation>
    <scope>NUCLEOTIDE SEQUENCE</scope>
</reference>
<evidence type="ECO:0000256" key="2">
    <source>
        <dbReference type="ARBA" id="ARBA00022692"/>
    </source>
</evidence>
<feature type="transmembrane region" description="Helical" evidence="5">
    <location>
        <begin position="417"/>
        <end position="438"/>
    </location>
</feature>
<name>A0AA36AM36_OCTVU</name>
<keyword evidence="8" id="KW-1185">Reference proteome</keyword>
<dbReference type="Pfam" id="PF00892">
    <property type="entry name" value="EamA"/>
    <property type="match status" value="1"/>
</dbReference>
<evidence type="ECO:0000259" key="6">
    <source>
        <dbReference type="Pfam" id="PF00892"/>
    </source>
</evidence>
<keyword evidence="4 5" id="KW-0472">Membrane</keyword>
<feature type="transmembrane region" description="Helical" evidence="5">
    <location>
        <begin position="380"/>
        <end position="405"/>
    </location>
</feature>
<evidence type="ECO:0000256" key="4">
    <source>
        <dbReference type="ARBA" id="ARBA00023136"/>
    </source>
</evidence>
<keyword evidence="3 5" id="KW-1133">Transmembrane helix</keyword>
<sequence>MLAKKNCDDNVGETMFCSHPICTNTCGEFCGIPVTYILNAYFKQLKQLIAVVAVASHNKELRAKPEILNYLKDYAVQHAPFKPAMLRLSGLSKPQRLILGVVVLLVVNILWVASSEFTQYIFKQEHYIKPFFIAYAKSAMFMVYLLGFLVLKPWRQQCSRNSKTLPRFEPVEEHPIEVDKLLGDSVFVPLKSDDKCNSTESDDLSADRENTTIVRFNNLLEIRQLSDIYAEESVIARLSYNASIRAEEAKLRALSKLSLKQLAKVAIIYCILYFVGNFCYQKGLYENETNIVNVMSSATCLFTLIGSTIFPSNSADRFSLSKLTAVTFGMCGVVFVSLSDTKIKNGIPASAVWTIASAVFTAIYLVVLKKKADHEDKLDLPMFLGFVGFFSTTLLWPGFFIFHYSKLELFEWPSDKQWMFLAISGMVGTALTEILWIWGCYLTSSLMGTLATSLLIPFSMIADMILKGVSYTWMFYVGSIPVFLSFFALTLLTYYENWDPVMTAIKKILHCICRHRQLIPRMRELDREQAESLINAGDVVPQIDS</sequence>
<feature type="transmembrane region" description="Helical" evidence="5">
    <location>
        <begin position="445"/>
        <end position="466"/>
    </location>
</feature>
<gene>
    <name evidence="7" type="ORF">OCTVUL_1B023707</name>
</gene>
<evidence type="ECO:0000256" key="1">
    <source>
        <dbReference type="ARBA" id="ARBA00004141"/>
    </source>
</evidence>
<protein>
    <submittedName>
        <fullName evidence="7">Solute carrier family 35 member F5-like</fullName>
    </submittedName>
</protein>
<accession>A0AA36AM36</accession>
<dbReference type="PANTHER" id="PTHR23051:SF0">
    <property type="entry name" value="SOLUTE CARRIER FAMILY 35 MEMBER F5"/>
    <property type="match status" value="1"/>
</dbReference>
<dbReference type="Proteomes" id="UP001162480">
    <property type="component" value="Chromosome 2"/>
</dbReference>
<dbReference type="EMBL" id="OX597815">
    <property type="protein sequence ID" value="CAI9718623.1"/>
    <property type="molecule type" value="Genomic_DNA"/>
</dbReference>
<feature type="transmembrane region" description="Helical" evidence="5">
    <location>
        <begin position="351"/>
        <end position="368"/>
    </location>
</feature>
<evidence type="ECO:0000256" key="5">
    <source>
        <dbReference type="SAM" id="Phobius"/>
    </source>
</evidence>
<dbReference type="GO" id="GO:0016020">
    <property type="term" value="C:membrane"/>
    <property type="evidence" value="ECO:0007669"/>
    <property type="project" value="UniProtKB-SubCell"/>
</dbReference>
<feature type="transmembrane region" description="Helical" evidence="5">
    <location>
        <begin position="97"/>
        <end position="113"/>
    </location>
</feature>
<comment type="subcellular location">
    <subcellularLocation>
        <location evidence="1">Membrane</location>
        <topology evidence="1">Multi-pass membrane protein</topology>
    </subcellularLocation>
</comment>
<feature type="transmembrane region" description="Helical" evidence="5">
    <location>
        <begin position="262"/>
        <end position="280"/>
    </location>
</feature>
<keyword evidence="2 5" id="KW-0812">Transmembrane</keyword>
<dbReference type="AlphaFoldDB" id="A0AA36AM36"/>
<feature type="domain" description="EamA" evidence="6">
    <location>
        <begin position="351"/>
        <end position="489"/>
    </location>
</feature>
<proteinExistence type="predicted"/>